<dbReference type="PROSITE" id="PS51371">
    <property type="entry name" value="CBS"/>
    <property type="match status" value="3"/>
</dbReference>
<sequence>MKRAMDFLVDFPLLRSDDHITKARQTLRDNVCREAFVHDGKRKLLGYIDITDVLRVTATKSNVTIDGFRKNITPVHPGDPVRDVLVVIRENRTDSVPVVDDQGLLLGGVPLSELFPVVITMQRLQGLVSDCMTQDVVTCTPSDTVQRIHTLIVDSGYTAFPVVKKKTVTGMISRRDLLKDGRWRTGAECTIAVESLMKAPVYTIGPDEPVAAAASLMVRHDISRLPVVEEGLVVGIIDRHDVLTRLS</sequence>
<dbReference type="EMBL" id="LNQE01001586">
    <property type="protein sequence ID" value="KUG15109.1"/>
    <property type="molecule type" value="Genomic_DNA"/>
</dbReference>
<accession>A0A0W8F2L7</accession>
<reference evidence="3" key="1">
    <citation type="journal article" date="2015" name="Proc. Natl. Acad. Sci. U.S.A.">
        <title>Networks of energetic and metabolic interactions define dynamics in microbial communities.</title>
        <authorList>
            <person name="Embree M."/>
            <person name="Liu J.K."/>
            <person name="Al-Bassam M.M."/>
            <person name="Zengler K."/>
        </authorList>
    </citation>
    <scope>NUCLEOTIDE SEQUENCE</scope>
</reference>
<protein>
    <submittedName>
        <fullName evidence="3">Cbs domain protein</fullName>
    </submittedName>
</protein>
<dbReference type="PANTHER" id="PTHR43080:SF29">
    <property type="entry name" value="OS02G0818000 PROTEIN"/>
    <property type="match status" value="1"/>
</dbReference>
<evidence type="ECO:0000256" key="1">
    <source>
        <dbReference type="ARBA" id="ARBA00023122"/>
    </source>
</evidence>
<dbReference type="InterPro" id="IPR000644">
    <property type="entry name" value="CBS_dom"/>
</dbReference>
<dbReference type="Pfam" id="PF00571">
    <property type="entry name" value="CBS"/>
    <property type="match status" value="3"/>
</dbReference>
<comment type="caution">
    <text evidence="3">The sequence shown here is derived from an EMBL/GenBank/DDBJ whole genome shotgun (WGS) entry which is preliminary data.</text>
</comment>
<organism evidence="3">
    <name type="scientific">hydrocarbon metagenome</name>
    <dbReference type="NCBI Taxonomy" id="938273"/>
    <lineage>
        <taxon>unclassified sequences</taxon>
        <taxon>metagenomes</taxon>
        <taxon>ecological metagenomes</taxon>
    </lineage>
</organism>
<dbReference type="SMART" id="SM00116">
    <property type="entry name" value="CBS"/>
    <property type="match status" value="4"/>
</dbReference>
<dbReference type="AlphaFoldDB" id="A0A0W8F2L7"/>
<proteinExistence type="predicted"/>
<dbReference type="PANTHER" id="PTHR43080">
    <property type="entry name" value="CBS DOMAIN-CONTAINING PROTEIN CBSX3, MITOCHONDRIAL"/>
    <property type="match status" value="1"/>
</dbReference>
<feature type="domain" description="CBS" evidence="2">
    <location>
        <begin position="68"/>
        <end position="124"/>
    </location>
</feature>
<feature type="domain" description="CBS" evidence="2">
    <location>
        <begin position="132"/>
        <end position="188"/>
    </location>
</feature>
<dbReference type="InterPro" id="IPR051257">
    <property type="entry name" value="Diverse_CBS-Domain"/>
</dbReference>
<dbReference type="Gene3D" id="3.10.580.10">
    <property type="entry name" value="CBS-domain"/>
    <property type="match status" value="2"/>
</dbReference>
<evidence type="ECO:0000313" key="3">
    <source>
        <dbReference type="EMBL" id="KUG15109.1"/>
    </source>
</evidence>
<dbReference type="CDD" id="cd02205">
    <property type="entry name" value="CBS_pair_SF"/>
    <property type="match status" value="2"/>
</dbReference>
<gene>
    <name evidence="3" type="ORF">ASZ90_015233</name>
</gene>
<dbReference type="SUPFAM" id="SSF54631">
    <property type="entry name" value="CBS-domain pair"/>
    <property type="match status" value="2"/>
</dbReference>
<feature type="domain" description="CBS" evidence="2">
    <location>
        <begin position="197"/>
        <end position="247"/>
    </location>
</feature>
<name>A0A0W8F2L7_9ZZZZ</name>
<keyword evidence="1" id="KW-0129">CBS domain</keyword>
<dbReference type="InterPro" id="IPR046342">
    <property type="entry name" value="CBS_dom_sf"/>
</dbReference>
<evidence type="ECO:0000259" key="2">
    <source>
        <dbReference type="PROSITE" id="PS51371"/>
    </source>
</evidence>